<evidence type="ECO:0000313" key="6">
    <source>
        <dbReference type="EMBL" id="REL34131.1"/>
    </source>
</evidence>
<name>A0A3E0UAU7_9GAMM</name>
<dbReference type="GO" id="GO:0030313">
    <property type="term" value="C:cell envelope"/>
    <property type="evidence" value="ECO:0007669"/>
    <property type="project" value="UniProtKB-SubCell"/>
</dbReference>
<evidence type="ECO:0000256" key="4">
    <source>
        <dbReference type="SAM" id="SignalP"/>
    </source>
</evidence>
<dbReference type="EMBL" id="QUOV01000001">
    <property type="protein sequence ID" value="REL34131.1"/>
    <property type="molecule type" value="Genomic_DNA"/>
</dbReference>
<accession>A0A3E0UAU7</accession>
<dbReference type="RefSeq" id="WP_115998810.1">
    <property type="nucleotide sequence ID" value="NZ_QUOV01000001.1"/>
</dbReference>
<dbReference type="Proteomes" id="UP000256999">
    <property type="component" value="Unassembled WGS sequence"/>
</dbReference>
<evidence type="ECO:0000256" key="1">
    <source>
        <dbReference type="ARBA" id="ARBA00004196"/>
    </source>
</evidence>
<dbReference type="InterPro" id="IPR025997">
    <property type="entry name" value="SBP_2_dom"/>
</dbReference>
<comment type="subcellular location">
    <subcellularLocation>
        <location evidence="1">Cell envelope</location>
    </subcellularLocation>
</comment>
<dbReference type="GO" id="GO:0055085">
    <property type="term" value="P:transmembrane transport"/>
    <property type="evidence" value="ECO:0007669"/>
    <property type="project" value="UniProtKB-ARBA"/>
</dbReference>
<evidence type="ECO:0000259" key="5">
    <source>
        <dbReference type="Pfam" id="PF13407"/>
    </source>
</evidence>
<gene>
    <name evidence="6" type="ORF">DXX92_01540</name>
</gene>
<organism evidence="6 7">
    <name type="scientific">Thalassotalea euphylliae</name>
    <dbReference type="NCBI Taxonomy" id="1655234"/>
    <lineage>
        <taxon>Bacteria</taxon>
        <taxon>Pseudomonadati</taxon>
        <taxon>Pseudomonadota</taxon>
        <taxon>Gammaproteobacteria</taxon>
        <taxon>Alteromonadales</taxon>
        <taxon>Colwelliaceae</taxon>
        <taxon>Thalassotalea</taxon>
    </lineage>
</organism>
<dbReference type="CDD" id="cd06324">
    <property type="entry name" value="PBP1_ABC_sugar_binding-like"/>
    <property type="match status" value="1"/>
</dbReference>
<dbReference type="InterPro" id="IPR028082">
    <property type="entry name" value="Peripla_BP_I"/>
</dbReference>
<comment type="caution">
    <text evidence="6">The sequence shown here is derived from an EMBL/GenBank/DDBJ whole genome shotgun (WGS) entry which is preliminary data.</text>
</comment>
<dbReference type="AlphaFoldDB" id="A0A3E0UAU7"/>
<comment type="similarity">
    <text evidence="2">Belongs to the bacterial solute-binding protein 2 family.</text>
</comment>
<sequence>MKTYTPWILIISFLLCSPVAAAQDLAKDFKVVFINPGHAQGDATGRFWSNVSKIMQAAADDLNVELITLFANRNHIQMKALANEALEYNPDYAIIVNEKGSGLAQLKLFAKHEIPVFALLNGFNNKERESLSESEQKSLIGSVVPDNRKAGEYLLSELISLLEKNSDSINLLALRGDFASAAAIERAHGLQQVLSAHKQVRLIDYPVANWSKAEAYIKVKGILQRARVDIIWSANDPMAFGALEAVQDANLPYPVTVGGMNWDETNLNSTLDVSLGGHVVLGAKALAMLSDYHQQDIQPCEMNVVIDIFQSSLEGNMSRFLKNLVNDSLHKIDFSRFSQRHPETALFSLETFISQTYLPLPIEPSTDNALLKGNCA</sequence>
<evidence type="ECO:0000256" key="2">
    <source>
        <dbReference type="ARBA" id="ARBA00007639"/>
    </source>
</evidence>
<dbReference type="SUPFAM" id="SSF53822">
    <property type="entry name" value="Periplasmic binding protein-like I"/>
    <property type="match status" value="1"/>
</dbReference>
<dbReference type="Gene3D" id="3.40.50.2300">
    <property type="match status" value="2"/>
</dbReference>
<proteinExistence type="inferred from homology"/>
<feature type="signal peptide" evidence="4">
    <location>
        <begin position="1"/>
        <end position="22"/>
    </location>
</feature>
<protein>
    <submittedName>
        <fullName evidence="6">Sugar ABC transporter substrate-binding protein</fullName>
    </submittedName>
</protein>
<dbReference type="GO" id="GO:0030246">
    <property type="term" value="F:carbohydrate binding"/>
    <property type="evidence" value="ECO:0007669"/>
    <property type="project" value="UniProtKB-ARBA"/>
</dbReference>
<feature type="domain" description="Periplasmic binding protein" evidence="5">
    <location>
        <begin position="44"/>
        <end position="267"/>
    </location>
</feature>
<dbReference type="Pfam" id="PF13407">
    <property type="entry name" value="Peripla_BP_4"/>
    <property type="match status" value="1"/>
</dbReference>
<dbReference type="PANTHER" id="PTHR46847:SF2">
    <property type="entry name" value="ABC TRANSPORTER SUGAR-BINDING PROTEIN"/>
    <property type="match status" value="1"/>
</dbReference>
<keyword evidence="3 4" id="KW-0732">Signal</keyword>
<reference evidence="6 7" key="1">
    <citation type="submission" date="2018-08" db="EMBL/GenBank/DDBJ databases">
        <title>Thalassotalea euphylliae genome.</title>
        <authorList>
            <person name="Summers S."/>
            <person name="Rice S.A."/>
            <person name="Freckelton M.L."/>
            <person name="Nedved B.T."/>
            <person name="Hadfield M.G."/>
        </authorList>
    </citation>
    <scope>NUCLEOTIDE SEQUENCE [LARGE SCALE GENOMIC DNA]</scope>
    <source>
        <strain evidence="6 7">H2</strain>
    </source>
</reference>
<dbReference type="OrthoDB" id="245475at2"/>
<evidence type="ECO:0000313" key="7">
    <source>
        <dbReference type="Proteomes" id="UP000256999"/>
    </source>
</evidence>
<dbReference type="PANTHER" id="PTHR46847">
    <property type="entry name" value="D-ALLOSE-BINDING PERIPLASMIC PROTEIN-RELATED"/>
    <property type="match status" value="1"/>
</dbReference>
<evidence type="ECO:0000256" key="3">
    <source>
        <dbReference type="ARBA" id="ARBA00022729"/>
    </source>
</evidence>
<feature type="chain" id="PRO_5017602793" evidence="4">
    <location>
        <begin position="23"/>
        <end position="376"/>
    </location>
</feature>